<dbReference type="Gene3D" id="1.10.10.60">
    <property type="entry name" value="Homeodomain-like"/>
    <property type="match status" value="1"/>
</dbReference>
<evidence type="ECO:0000256" key="2">
    <source>
        <dbReference type="ARBA" id="ARBA00023015"/>
    </source>
</evidence>
<evidence type="ECO:0000256" key="3">
    <source>
        <dbReference type="ARBA" id="ARBA00023125"/>
    </source>
</evidence>
<dbReference type="AlphaFoldDB" id="A0A4R2K8B5"/>
<evidence type="ECO:0000256" key="1">
    <source>
        <dbReference type="ARBA" id="ARBA00022491"/>
    </source>
</evidence>
<dbReference type="PRINTS" id="PR00400">
    <property type="entry name" value="TETREPRESSOR"/>
</dbReference>
<dbReference type="InterPro" id="IPR004111">
    <property type="entry name" value="Repressor_TetR_C"/>
</dbReference>
<protein>
    <submittedName>
        <fullName evidence="7">TetR family transcriptional regulator</fullName>
    </submittedName>
</protein>
<keyword evidence="1" id="KW-0678">Repressor</keyword>
<sequence>MNGVSLSSVKLSPEVIAEAGLRLLNEVGLDGLTMRLVAKDLGVQASALYWHVKGKQELLDEMATIMVLRRNESLELPGRGVSWDDWVVDGAFGFRRAMLAYRDGGKVVAGTNITHPVIHRTTELTLRALQDADFPLVYVARTYPVVYHYTVGFTIEEQARHGSDYAENPYNLDKQVAKIDVQRFPLTASMLPHLFEDDADSAFEHGLRTILLGMKAGAPG</sequence>
<organism evidence="7 8">
    <name type="scientific">Actinocrispum wychmicini</name>
    <dbReference type="NCBI Taxonomy" id="1213861"/>
    <lineage>
        <taxon>Bacteria</taxon>
        <taxon>Bacillati</taxon>
        <taxon>Actinomycetota</taxon>
        <taxon>Actinomycetes</taxon>
        <taxon>Pseudonocardiales</taxon>
        <taxon>Pseudonocardiaceae</taxon>
        <taxon>Actinocrispum</taxon>
    </lineage>
</organism>
<name>A0A4R2K8B5_9PSEU</name>
<accession>A0A4R2K8B5</accession>
<evidence type="ECO:0000313" key="7">
    <source>
        <dbReference type="EMBL" id="TCO62625.1"/>
    </source>
</evidence>
<dbReference type="Pfam" id="PF02909">
    <property type="entry name" value="TetR_C_1"/>
    <property type="match status" value="1"/>
</dbReference>
<keyword evidence="8" id="KW-1185">Reference proteome</keyword>
<dbReference type="EMBL" id="SLWS01000002">
    <property type="protein sequence ID" value="TCO62625.1"/>
    <property type="molecule type" value="Genomic_DNA"/>
</dbReference>
<dbReference type="Proteomes" id="UP000295680">
    <property type="component" value="Unassembled WGS sequence"/>
</dbReference>
<evidence type="ECO:0000256" key="4">
    <source>
        <dbReference type="ARBA" id="ARBA00023163"/>
    </source>
</evidence>
<reference evidence="7 8" key="1">
    <citation type="submission" date="2019-03" db="EMBL/GenBank/DDBJ databases">
        <title>Genomic Encyclopedia of Type Strains, Phase IV (KMG-IV): sequencing the most valuable type-strain genomes for metagenomic binning, comparative biology and taxonomic classification.</title>
        <authorList>
            <person name="Goeker M."/>
        </authorList>
    </citation>
    <scope>NUCLEOTIDE SEQUENCE [LARGE SCALE GENOMIC DNA]</scope>
    <source>
        <strain evidence="7 8">DSM 45934</strain>
    </source>
</reference>
<keyword evidence="4" id="KW-0804">Transcription</keyword>
<keyword evidence="2" id="KW-0805">Transcription regulation</keyword>
<dbReference type="SUPFAM" id="SSF48498">
    <property type="entry name" value="Tetracyclin repressor-like, C-terminal domain"/>
    <property type="match status" value="1"/>
</dbReference>
<dbReference type="Pfam" id="PF00440">
    <property type="entry name" value="TetR_N"/>
    <property type="match status" value="1"/>
</dbReference>
<feature type="domain" description="HTH tetR-type" evidence="6">
    <location>
        <begin position="10"/>
        <end position="70"/>
    </location>
</feature>
<dbReference type="GO" id="GO:0045892">
    <property type="term" value="P:negative regulation of DNA-templated transcription"/>
    <property type="evidence" value="ECO:0007669"/>
    <property type="project" value="InterPro"/>
</dbReference>
<evidence type="ECO:0000259" key="6">
    <source>
        <dbReference type="PROSITE" id="PS50977"/>
    </source>
</evidence>
<dbReference type="InterPro" id="IPR003012">
    <property type="entry name" value="Tet_transcr_reg_TetR"/>
</dbReference>
<dbReference type="SUPFAM" id="SSF46689">
    <property type="entry name" value="Homeodomain-like"/>
    <property type="match status" value="1"/>
</dbReference>
<dbReference type="PROSITE" id="PS50977">
    <property type="entry name" value="HTH_TETR_2"/>
    <property type="match status" value="1"/>
</dbReference>
<dbReference type="PRINTS" id="PR00455">
    <property type="entry name" value="HTHTETR"/>
</dbReference>
<dbReference type="InterPro" id="IPR036271">
    <property type="entry name" value="Tet_transcr_reg_TetR-rel_C_sf"/>
</dbReference>
<comment type="caution">
    <text evidence="7">The sequence shown here is derived from an EMBL/GenBank/DDBJ whole genome shotgun (WGS) entry which is preliminary data.</text>
</comment>
<gene>
    <name evidence="7" type="ORF">EV192_102764</name>
</gene>
<evidence type="ECO:0000313" key="8">
    <source>
        <dbReference type="Proteomes" id="UP000295680"/>
    </source>
</evidence>
<feature type="DNA-binding region" description="H-T-H motif" evidence="5">
    <location>
        <begin position="33"/>
        <end position="52"/>
    </location>
</feature>
<dbReference type="GO" id="GO:0046677">
    <property type="term" value="P:response to antibiotic"/>
    <property type="evidence" value="ECO:0007669"/>
    <property type="project" value="InterPro"/>
</dbReference>
<keyword evidence="3 5" id="KW-0238">DNA-binding</keyword>
<evidence type="ECO:0000256" key="5">
    <source>
        <dbReference type="PROSITE-ProRule" id="PRU00335"/>
    </source>
</evidence>
<dbReference type="GO" id="GO:0003677">
    <property type="term" value="F:DNA binding"/>
    <property type="evidence" value="ECO:0007669"/>
    <property type="project" value="UniProtKB-UniRule"/>
</dbReference>
<proteinExistence type="predicted"/>
<dbReference type="Gene3D" id="1.10.357.10">
    <property type="entry name" value="Tetracycline Repressor, domain 2"/>
    <property type="match status" value="1"/>
</dbReference>
<dbReference type="InterPro" id="IPR001647">
    <property type="entry name" value="HTH_TetR"/>
</dbReference>
<dbReference type="InterPro" id="IPR009057">
    <property type="entry name" value="Homeodomain-like_sf"/>
</dbReference>